<proteinExistence type="predicted"/>
<dbReference type="RefSeq" id="YP_004010210.1">
    <property type="nucleotide sequence ID" value="NC_014663.1"/>
</dbReference>
<keyword evidence="2" id="KW-1185">Reference proteome</keyword>
<reference evidence="1 2" key="1">
    <citation type="journal article" date="2010" name="Virol. J.">
        <title>Genomes of the T4-related bacteriophages as windows on microbial genome evolution.</title>
        <authorList>
            <person name="Petrov V.M."/>
            <person name="Ratnayaka S."/>
            <person name="Nolan J.M."/>
            <person name="Miller E.S."/>
            <person name="Karam J.D."/>
        </authorList>
    </citation>
    <scope>NUCLEOTIDE SEQUENCE [LARGE SCALE GENOMIC DNA]</scope>
</reference>
<evidence type="ECO:0000313" key="1">
    <source>
        <dbReference type="EMBL" id="ADG59973.1"/>
    </source>
</evidence>
<name>E5EPK7_9CAUD</name>
<organism evidence="1 2">
    <name type="scientific">Acinetobacter phage Acj9</name>
    <dbReference type="NCBI Taxonomy" id="760939"/>
    <lineage>
        <taxon>Viruses</taxon>
        <taxon>Duplodnaviria</taxon>
        <taxon>Heunggongvirae</taxon>
        <taxon>Uroviricota</taxon>
        <taxon>Caudoviricetes</taxon>
        <taxon>Pantevenvirales</taxon>
        <taxon>Straboviridae</taxon>
        <taxon>Twarogvirinae</taxon>
        <taxon>Acajnonavirus</taxon>
        <taxon>Acajnonavirus acj9</taxon>
    </lineage>
</organism>
<sequence length="225" mass="24831">MTPAILYTDGARILVMSNEHFGRYYVIGFSGAPIKGEIGKTLDVAVPSMLKVYTGRFTLTNNNLDNIYVVQSKKDTNRIKVIMFGSNGAGVVVESDKPERVGEYSKSFVSAISAEVWQPVTFEQGVAPIAERVKSVIQSPTVKQPKIVYPLFARTKMNYVAAGRADPNICKMTVMFSKEGDGTVIQTDAYSRALSEQVGYHSNAWKDIEEWEICEPGTTISITLE</sequence>
<gene>
    <name evidence="1" type="ORF">Acj9p073</name>
</gene>
<dbReference type="KEGG" id="vg:9926507"/>
<dbReference type="OrthoDB" id="40261at10239"/>
<evidence type="ECO:0000313" key="2">
    <source>
        <dbReference type="Proteomes" id="UP000008731"/>
    </source>
</evidence>
<dbReference type="EMBL" id="HM004124">
    <property type="protein sequence ID" value="ADG59973.1"/>
    <property type="molecule type" value="Genomic_DNA"/>
</dbReference>
<accession>E5EPK7</accession>
<protein>
    <submittedName>
        <fullName evidence="1">Uncharacterized protein</fullName>
    </submittedName>
</protein>
<dbReference type="GeneID" id="9926507"/>
<dbReference type="Proteomes" id="UP000008731">
    <property type="component" value="Segment"/>
</dbReference>